<dbReference type="InterPro" id="IPR002937">
    <property type="entry name" value="Amino_oxidase"/>
</dbReference>
<dbReference type="RefSeq" id="WP_045098485.1">
    <property type="nucleotide sequence ID" value="NZ_CP020614.1"/>
</dbReference>
<dbReference type="PATRIC" id="fig|451.8.peg.2317"/>
<organism evidence="3 5">
    <name type="scientific">Legionella micdadei</name>
    <name type="common">Tatlockia micdadei</name>
    <dbReference type="NCBI Taxonomy" id="451"/>
    <lineage>
        <taxon>Bacteria</taxon>
        <taxon>Pseudomonadati</taxon>
        <taxon>Pseudomonadota</taxon>
        <taxon>Gammaproteobacteria</taxon>
        <taxon>Legionellales</taxon>
        <taxon>Legionellaceae</taxon>
        <taxon>Legionella</taxon>
    </lineage>
</organism>
<accession>A0A098GDA1</accession>
<proteinExistence type="inferred from homology"/>
<dbReference type="GO" id="GO:0016491">
    <property type="term" value="F:oxidoreductase activity"/>
    <property type="evidence" value="ECO:0007669"/>
    <property type="project" value="InterPro"/>
</dbReference>
<evidence type="ECO:0000256" key="1">
    <source>
        <dbReference type="ARBA" id="ARBA00005995"/>
    </source>
</evidence>
<dbReference type="Proteomes" id="UP000182998">
    <property type="component" value="Unassembled WGS sequence"/>
</dbReference>
<name>A0A098GDA1_LEGMI</name>
<dbReference type="PANTHER" id="PTHR43563:SF1">
    <property type="entry name" value="AMINE OXIDASE [FLAVIN-CONTAINING] B"/>
    <property type="match status" value="1"/>
</dbReference>
<dbReference type="Gene3D" id="3.50.50.60">
    <property type="entry name" value="FAD/NAD(P)-binding domain"/>
    <property type="match status" value="1"/>
</dbReference>
<reference evidence="4 6" key="3">
    <citation type="submission" date="2016-10" db="EMBL/GenBank/DDBJ databases">
        <authorList>
            <person name="Varghese N."/>
            <person name="Submissions S."/>
        </authorList>
    </citation>
    <scope>NUCLEOTIDE SEQUENCE [LARGE SCALE GENOMIC DNA]</scope>
    <source>
        <strain evidence="4 6">ATCC 33218</strain>
    </source>
</reference>
<sequence length="499" mass="56786">MKKIDIAIIGGGISGLYSAYRLKKSFPEKSIAVFESLPFLGGRIQTGSFANGLFKPAYGALRIEPDYQTETHRFMQELQIPVKHIEQGEASSSSTPNFEALTAEERELILKHPEIGADITLLELGMKKILGNQWDLHTDDLANPHRNAALETLRNTATYKNKPLYQQGAWNVFSDVLSYEAVEFFREKGAYYNMKNDNQNAIDWIIFLLNLRLMKQPSYIPEGGMIQMINLIEKELRSLGVDIHVNHHLQAMNEIDKQTICLKIEQVQSRKVEELTCEHVVLAIPQYPLKKLAACLPATINTLLDSVSPIPIIWVTATMKNPPWELDAKPTSGEFAPIRAAHLEFKEEKGETYGMAMLYCDGPWHQYWRHYVEDNVDDFEGYQYLPQVNKNEFFKNEIEKTLQQHFSLPIKPSVDEWGIRDWGRPPFGAAVHLWKVGAQSSLIMQTLKAFSLRENGQHKNVHICGEAFSQCQGFFEGSIRSADFAISAIEQSYRQAASF</sequence>
<dbReference type="Proteomes" id="UP000032414">
    <property type="component" value="Chromosome I"/>
</dbReference>
<gene>
    <name evidence="3" type="ORF">LMI_0670</name>
    <name evidence="4" type="ORF">SAMN02982997_02234</name>
</gene>
<evidence type="ECO:0000313" key="5">
    <source>
        <dbReference type="Proteomes" id="UP000032414"/>
    </source>
</evidence>
<comment type="similarity">
    <text evidence="1">Belongs to the flavin monoamine oxidase family.</text>
</comment>
<dbReference type="Pfam" id="PF01593">
    <property type="entry name" value="Amino_oxidase"/>
    <property type="match status" value="1"/>
</dbReference>
<reference evidence="5" key="2">
    <citation type="submission" date="2014-09" db="EMBL/GenBank/DDBJ databases">
        <authorList>
            <person name="Gomez-Valero L."/>
        </authorList>
    </citation>
    <scope>NUCLEOTIDE SEQUENCE [LARGE SCALE GENOMIC DNA]</scope>
    <source>
        <strain evidence="5">ATCC33218</strain>
    </source>
</reference>
<evidence type="ECO:0000313" key="3">
    <source>
        <dbReference type="EMBL" id="CEG59995.1"/>
    </source>
</evidence>
<dbReference type="EMBL" id="LN614830">
    <property type="protein sequence ID" value="CEG59995.1"/>
    <property type="molecule type" value="Genomic_DNA"/>
</dbReference>
<protein>
    <submittedName>
        <fullName evidence="3">Amine oxidase, flavin-containing superfamily</fullName>
    </submittedName>
    <submittedName>
        <fullName evidence="4">Flavin containing amine oxidoreductase</fullName>
    </submittedName>
</protein>
<feature type="domain" description="Amine oxidase" evidence="2">
    <location>
        <begin position="13"/>
        <end position="482"/>
    </location>
</feature>
<dbReference type="HOGENOM" id="CLU_488937_0_0_6"/>
<evidence type="ECO:0000259" key="2">
    <source>
        <dbReference type="Pfam" id="PF01593"/>
    </source>
</evidence>
<dbReference type="OrthoDB" id="3972913at2"/>
<dbReference type="AlphaFoldDB" id="A0A098GDA1"/>
<dbReference type="InterPro" id="IPR036188">
    <property type="entry name" value="FAD/NAD-bd_sf"/>
</dbReference>
<dbReference type="SUPFAM" id="SSF51905">
    <property type="entry name" value="FAD/NAD(P)-binding domain"/>
    <property type="match status" value="1"/>
</dbReference>
<keyword evidence="6" id="KW-1185">Reference proteome</keyword>
<evidence type="ECO:0000313" key="4">
    <source>
        <dbReference type="EMBL" id="SCY61168.1"/>
    </source>
</evidence>
<dbReference type="KEGG" id="tmc:LMI_0670"/>
<dbReference type="STRING" id="451.B6N58_12030"/>
<reference evidence="3" key="1">
    <citation type="submission" date="2014-09" db="EMBL/GenBank/DDBJ databases">
        <authorList>
            <person name="GOMEZ-VALERO Laura"/>
        </authorList>
    </citation>
    <scope>NUCLEOTIDE SEQUENCE</scope>
    <source>
        <strain evidence="3">ATCC33218</strain>
    </source>
</reference>
<dbReference type="EMBL" id="FMVN01000011">
    <property type="protein sequence ID" value="SCY61168.1"/>
    <property type="molecule type" value="Genomic_DNA"/>
</dbReference>
<evidence type="ECO:0000313" key="6">
    <source>
        <dbReference type="Proteomes" id="UP000182998"/>
    </source>
</evidence>
<dbReference type="InterPro" id="IPR050703">
    <property type="entry name" value="Flavin_MAO"/>
</dbReference>
<dbReference type="PANTHER" id="PTHR43563">
    <property type="entry name" value="AMINE OXIDASE"/>
    <property type="match status" value="1"/>
</dbReference>